<comment type="similarity">
    <text evidence="1">Belongs to the paxM FAD-dependent monooxygenase family.</text>
</comment>
<dbReference type="InterPro" id="IPR050562">
    <property type="entry name" value="FAD_mOase_fung"/>
</dbReference>
<dbReference type="SUPFAM" id="SSF51905">
    <property type="entry name" value="FAD/NAD(P)-binding domain"/>
    <property type="match status" value="1"/>
</dbReference>
<dbReference type="OrthoDB" id="2431938at2759"/>
<reference evidence="6 7" key="1">
    <citation type="journal article" date="2018" name="Sci. Rep.">
        <title>Comparative genomics provides insights into the lifestyle and reveals functional heterogeneity of dark septate endophytic fungi.</title>
        <authorList>
            <person name="Knapp D.G."/>
            <person name="Nemeth J.B."/>
            <person name="Barry K."/>
            <person name="Hainaut M."/>
            <person name="Henrissat B."/>
            <person name="Johnson J."/>
            <person name="Kuo A."/>
            <person name="Lim J.H.P."/>
            <person name="Lipzen A."/>
            <person name="Nolan M."/>
            <person name="Ohm R.A."/>
            <person name="Tamas L."/>
            <person name="Grigoriev I.V."/>
            <person name="Spatafora J.W."/>
            <person name="Nagy L.G."/>
            <person name="Kovacs G.M."/>
        </authorList>
    </citation>
    <scope>NUCLEOTIDE SEQUENCE [LARGE SCALE GENOMIC DNA]</scope>
    <source>
        <strain evidence="6 7">DSE2036</strain>
    </source>
</reference>
<accession>A0A2V1DD57</accession>
<keyword evidence="4" id="KW-0560">Oxidoreductase</keyword>
<dbReference type="Gene3D" id="3.50.50.60">
    <property type="entry name" value="FAD/NAD(P)-binding domain"/>
    <property type="match status" value="2"/>
</dbReference>
<dbReference type="InterPro" id="IPR036188">
    <property type="entry name" value="FAD/NAD-bd_sf"/>
</dbReference>
<dbReference type="PANTHER" id="PTHR47356:SF2">
    <property type="entry name" value="FAD-BINDING DOMAIN-CONTAINING PROTEIN-RELATED"/>
    <property type="match status" value="1"/>
</dbReference>
<protein>
    <submittedName>
        <fullName evidence="6">FAD/NAD(P)-binding domain-containing protein</fullName>
    </submittedName>
</protein>
<evidence type="ECO:0000259" key="5">
    <source>
        <dbReference type="Pfam" id="PF01494"/>
    </source>
</evidence>
<dbReference type="EMBL" id="KZ805475">
    <property type="protein sequence ID" value="PVH96077.1"/>
    <property type="molecule type" value="Genomic_DNA"/>
</dbReference>
<feature type="domain" description="FAD-binding" evidence="5">
    <location>
        <begin position="193"/>
        <end position="248"/>
    </location>
</feature>
<feature type="domain" description="FAD-binding" evidence="5">
    <location>
        <begin position="10"/>
        <end position="84"/>
    </location>
</feature>
<evidence type="ECO:0000256" key="4">
    <source>
        <dbReference type="ARBA" id="ARBA00023002"/>
    </source>
</evidence>
<dbReference type="InterPro" id="IPR002938">
    <property type="entry name" value="FAD-bd"/>
</dbReference>
<evidence type="ECO:0000256" key="3">
    <source>
        <dbReference type="ARBA" id="ARBA00022827"/>
    </source>
</evidence>
<gene>
    <name evidence="6" type="ORF">DM02DRAFT_632321</name>
</gene>
<keyword evidence="3" id="KW-0274">FAD</keyword>
<dbReference type="PANTHER" id="PTHR47356">
    <property type="entry name" value="FAD-DEPENDENT MONOOXYGENASE ASQG-RELATED"/>
    <property type="match status" value="1"/>
</dbReference>
<evidence type="ECO:0000256" key="2">
    <source>
        <dbReference type="ARBA" id="ARBA00022630"/>
    </source>
</evidence>
<keyword evidence="2" id="KW-0285">Flavoprotein</keyword>
<evidence type="ECO:0000313" key="7">
    <source>
        <dbReference type="Proteomes" id="UP000244855"/>
    </source>
</evidence>
<evidence type="ECO:0000256" key="1">
    <source>
        <dbReference type="ARBA" id="ARBA00007992"/>
    </source>
</evidence>
<dbReference type="AlphaFoldDB" id="A0A2V1DD57"/>
<name>A0A2V1DD57_9PLEO</name>
<evidence type="ECO:0000313" key="6">
    <source>
        <dbReference type="EMBL" id="PVH96077.1"/>
    </source>
</evidence>
<dbReference type="Proteomes" id="UP000244855">
    <property type="component" value="Unassembled WGS sequence"/>
</dbReference>
<dbReference type="GO" id="GO:0071949">
    <property type="term" value="F:FAD binding"/>
    <property type="evidence" value="ECO:0007669"/>
    <property type="project" value="InterPro"/>
</dbReference>
<sequence>MSELDSEHICRVVIVGGGTAGLTVANDLEHAGVNFVLLERREVFDPQVGASLGLLPNASRILDQVGCYEKFLEITKPIRKQTVHRADGTLFAEYKCLFGISASIDGMEVGENYKTFAKDVSTLSYIGMIGRVFWFVFVKMDKVYYTPNIPRFTTADADALVEEVGSLAIREKRRVTVRDLYRERISGNLVALEEAEYDHWSWGRLVCLGDAIHKMTPNLGAGGSSAIESAAVLSNIISGLVNGVGKPTVEAIRLALGSYQKLRAIRMTKVLKVANVLTRLQALKGWKEYAMTHFIAPRADGVFTRNVFEFLDRSPSGRLSTQTS</sequence>
<dbReference type="GO" id="GO:0004497">
    <property type="term" value="F:monooxygenase activity"/>
    <property type="evidence" value="ECO:0007669"/>
    <property type="project" value="InterPro"/>
</dbReference>
<dbReference type="Pfam" id="PF01494">
    <property type="entry name" value="FAD_binding_3"/>
    <property type="match status" value="2"/>
</dbReference>
<keyword evidence="7" id="KW-1185">Reference proteome</keyword>
<organism evidence="6 7">
    <name type="scientific">Periconia macrospinosa</name>
    <dbReference type="NCBI Taxonomy" id="97972"/>
    <lineage>
        <taxon>Eukaryota</taxon>
        <taxon>Fungi</taxon>
        <taxon>Dikarya</taxon>
        <taxon>Ascomycota</taxon>
        <taxon>Pezizomycotina</taxon>
        <taxon>Dothideomycetes</taxon>
        <taxon>Pleosporomycetidae</taxon>
        <taxon>Pleosporales</taxon>
        <taxon>Massarineae</taxon>
        <taxon>Periconiaceae</taxon>
        <taxon>Periconia</taxon>
    </lineage>
</organism>
<proteinExistence type="inferred from homology"/>
<dbReference type="STRING" id="97972.A0A2V1DD57"/>